<reference evidence="2" key="1">
    <citation type="submission" date="2020-02" db="EMBL/GenBank/DDBJ databases">
        <authorList>
            <person name="Meier V. D."/>
        </authorList>
    </citation>
    <scope>NUCLEOTIDE SEQUENCE</scope>
    <source>
        <strain evidence="2">AVDCRST_MAG66</strain>
    </source>
</reference>
<feature type="region of interest" description="Disordered" evidence="1">
    <location>
        <begin position="114"/>
        <end position="151"/>
    </location>
</feature>
<feature type="compositionally biased region" description="Low complexity" evidence="1">
    <location>
        <begin position="20"/>
        <end position="60"/>
    </location>
</feature>
<protein>
    <submittedName>
        <fullName evidence="2">Uncharacterized protein</fullName>
    </submittedName>
</protein>
<proteinExistence type="predicted"/>
<dbReference type="AlphaFoldDB" id="A0A6J4PT70"/>
<organism evidence="2">
    <name type="scientific">uncultured Pseudonocardia sp</name>
    <dbReference type="NCBI Taxonomy" id="211455"/>
    <lineage>
        <taxon>Bacteria</taxon>
        <taxon>Bacillati</taxon>
        <taxon>Actinomycetota</taxon>
        <taxon>Actinomycetes</taxon>
        <taxon>Pseudonocardiales</taxon>
        <taxon>Pseudonocardiaceae</taxon>
        <taxon>Pseudonocardia</taxon>
        <taxon>environmental samples</taxon>
    </lineage>
</organism>
<sequence length="151" mass="16583">CPRHRDLAGAEATPTRSPLSPWSAPSRPCAASSSPRSLRTTCPRSSSARSCTSSSVPASVRPTWPARYWPLLSRWGSSCVRWRTGGWSSARPRPGAACRSRCTPRLQALRSWMTSPRACSPRSPPRPSAWNRRPTTGSTPTCIPCWPRSRP</sequence>
<evidence type="ECO:0000313" key="2">
    <source>
        <dbReference type="EMBL" id="CAA9421114.1"/>
    </source>
</evidence>
<gene>
    <name evidence="2" type="ORF">AVDCRST_MAG66-2662</name>
</gene>
<evidence type="ECO:0000256" key="1">
    <source>
        <dbReference type="SAM" id="MobiDB-lite"/>
    </source>
</evidence>
<feature type="non-terminal residue" evidence="2">
    <location>
        <position position="1"/>
    </location>
</feature>
<name>A0A6J4PT70_9PSEU</name>
<feature type="region of interest" description="Disordered" evidence="1">
    <location>
        <begin position="1"/>
        <end position="60"/>
    </location>
</feature>
<accession>A0A6J4PT70</accession>
<feature type="non-terminal residue" evidence="2">
    <location>
        <position position="151"/>
    </location>
</feature>
<dbReference type="EMBL" id="CADCUS010000390">
    <property type="protein sequence ID" value="CAA9421114.1"/>
    <property type="molecule type" value="Genomic_DNA"/>
</dbReference>